<keyword evidence="3" id="KW-0813">Transport</keyword>
<evidence type="ECO:0000313" key="7">
    <source>
        <dbReference type="EMBL" id="MBO1076962.1"/>
    </source>
</evidence>
<evidence type="ECO:0000256" key="4">
    <source>
        <dbReference type="ARBA" id="ARBA00022496"/>
    </source>
</evidence>
<evidence type="ECO:0000259" key="6">
    <source>
        <dbReference type="PROSITE" id="PS50983"/>
    </source>
</evidence>
<dbReference type="InterPro" id="IPR006311">
    <property type="entry name" value="TAT_signal"/>
</dbReference>
<dbReference type="InterPro" id="IPR051313">
    <property type="entry name" value="Bact_iron-sidero_bind"/>
</dbReference>
<comment type="similarity">
    <text evidence="2">Belongs to the bacterial solute-binding protein 8 family.</text>
</comment>
<dbReference type="PROSITE" id="PS51318">
    <property type="entry name" value="TAT"/>
    <property type="match status" value="1"/>
</dbReference>
<dbReference type="Gene3D" id="3.40.50.1980">
    <property type="entry name" value="Nitrogenase molybdenum iron protein domain"/>
    <property type="match status" value="2"/>
</dbReference>
<comment type="subcellular location">
    <subcellularLocation>
        <location evidence="1">Cell envelope</location>
    </subcellularLocation>
</comment>
<dbReference type="PANTHER" id="PTHR30532:SF28">
    <property type="entry name" value="PETROBACTIN-BINDING PROTEIN YCLQ"/>
    <property type="match status" value="1"/>
</dbReference>
<evidence type="ECO:0000256" key="5">
    <source>
        <dbReference type="ARBA" id="ARBA00022729"/>
    </source>
</evidence>
<evidence type="ECO:0000256" key="2">
    <source>
        <dbReference type="ARBA" id="ARBA00008814"/>
    </source>
</evidence>
<name>A0ABS3KHQ1_9PROT</name>
<dbReference type="Pfam" id="PF01497">
    <property type="entry name" value="Peripla_BP_2"/>
    <property type="match status" value="1"/>
</dbReference>
<dbReference type="EMBL" id="JACTNF010000036">
    <property type="protein sequence ID" value="MBO1076962.1"/>
    <property type="molecule type" value="Genomic_DNA"/>
</dbReference>
<reference evidence="7 8" key="1">
    <citation type="submission" date="2020-09" db="EMBL/GenBank/DDBJ databases">
        <title>Roseomonas.</title>
        <authorList>
            <person name="Zhu W."/>
        </authorList>
    </citation>
    <scope>NUCLEOTIDE SEQUENCE [LARGE SCALE GENOMIC DNA]</scope>
    <source>
        <strain evidence="7 8">1311</strain>
    </source>
</reference>
<keyword evidence="4" id="KW-0410">Iron transport</keyword>
<evidence type="ECO:0000313" key="8">
    <source>
        <dbReference type="Proteomes" id="UP001518990"/>
    </source>
</evidence>
<dbReference type="PANTHER" id="PTHR30532">
    <property type="entry name" value="IRON III DICITRATE-BINDING PERIPLASMIC PROTEIN"/>
    <property type="match status" value="1"/>
</dbReference>
<dbReference type="CDD" id="cd01140">
    <property type="entry name" value="FatB"/>
    <property type="match status" value="1"/>
</dbReference>
<keyword evidence="5" id="KW-0732">Signal</keyword>
<comment type="caution">
    <text evidence="7">The sequence shown here is derived from an EMBL/GenBank/DDBJ whole genome shotgun (WGS) entry which is preliminary data.</text>
</comment>
<organism evidence="7 8">
    <name type="scientific">Roseomonas marmotae</name>
    <dbReference type="NCBI Taxonomy" id="2768161"/>
    <lineage>
        <taxon>Bacteria</taxon>
        <taxon>Pseudomonadati</taxon>
        <taxon>Pseudomonadota</taxon>
        <taxon>Alphaproteobacteria</taxon>
        <taxon>Acetobacterales</taxon>
        <taxon>Roseomonadaceae</taxon>
        <taxon>Roseomonas</taxon>
    </lineage>
</organism>
<dbReference type="RefSeq" id="WP_207450595.1">
    <property type="nucleotide sequence ID" value="NZ_CP061091.1"/>
</dbReference>
<keyword evidence="4" id="KW-0408">Iron</keyword>
<keyword evidence="4" id="KW-0406">Ion transport</keyword>
<dbReference type="InterPro" id="IPR033870">
    <property type="entry name" value="FatB"/>
</dbReference>
<dbReference type="InterPro" id="IPR002491">
    <property type="entry name" value="ABC_transptr_periplasmic_BD"/>
</dbReference>
<sequence length="330" mass="33678">MPPCLSRRLTLAGLAGGAGALLIAGGAAAREIRVPHAKGETVLPGKPKRVAVYDLAALDMLQALGVEVAGVPGAHFPAYLSRYAGDGYARIGTLFEPDEAALRALRPDLIIVAGRSSARYEAMQAIAPTIDLSTGPARFVPDVAEHLRLLGRIFGRQEAAEARASQFLAAVEGLRAKSGGAGSAVVLFVAGPGMAVQLPGSRFGIVHDVTGLRPVVAASEAPAPAGRVTGDTPEAEAARRQAAAAQKALLEKALGRDPDWILVLDRAAATGGAPVAPGRLEASEAIRSTTAWKKKQVIHLDAPAWYLVGGGVAALEASIGQIGAALDAAG</sequence>
<evidence type="ECO:0000256" key="3">
    <source>
        <dbReference type="ARBA" id="ARBA00022448"/>
    </source>
</evidence>
<keyword evidence="8" id="KW-1185">Reference proteome</keyword>
<dbReference type="Proteomes" id="UP001518990">
    <property type="component" value="Unassembled WGS sequence"/>
</dbReference>
<evidence type="ECO:0000256" key="1">
    <source>
        <dbReference type="ARBA" id="ARBA00004196"/>
    </source>
</evidence>
<proteinExistence type="inferred from homology"/>
<dbReference type="SUPFAM" id="SSF53807">
    <property type="entry name" value="Helical backbone' metal receptor"/>
    <property type="match status" value="1"/>
</dbReference>
<gene>
    <name evidence="7" type="ORF">IAI60_20335</name>
</gene>
<protein>
    <submittedName>
        <fullName evidence="7">Siderophore ABC transporter substrate-binding protein</fullName>
    </submittedName>
</protein>
<accession>A0ABS3KHQ1</accession>
<feature type="domain" description="Fe/B12 periplasmic-binding" evidence="6">
    <location>
        <begin position="49"/>
        <end position="330"/>
    </location>
</feature>
<dbReference type="PROSITE" id="PS50983">
    <property type="entry name" value="FE_B12_PBP"/>
    <property type="match status" value="1"/>
</dbReference>